<feature type="compositionally biased region" description="Basic and acidic residues" evidence="9">
    <location>
        <begin position="893"/>
        <end position="919"/>
    </location>
</feature>
<dbReference type="FunFam" id="3.30.30.30:FF:000004">
    <property type="entry name" value="hypoxia up-regulated protein 1"/>
    <property type="match status" value="1"/>
</dbReference>
<dbReference type="InterPro" id="IPR029048">
    <property type="entry name" value="HSP70_C_sf"/>
</dbReference>
<gene>
    <name evidence="14" type="ORF">g.16277</name>
    <name evidence="13" type="ORF">g.16279</name>
    <name evidence="10" type="ORF">g.16281</name>
    <name evidence="12" type="ORF">g.16283</name>
    <name evidence="11" type="ORF">g.16285</name>
</gene>
<dbReference type="GO" id="GO:0005524">
    <property type="term" value="F:ATP binding"/>
    <property type="evidence" value="ECO:0007669"/>
    <property type="project" value="UniProtKB-KW"/>
</dbReference>
<dbReference type="Gene3D" id="1.20.1270.10">
    <property type="match status" value="1"/>
</dbReference>
<dbReference type="GO" id="GO:0034663">
    <property type="term" value="C:endoplasmic reticulum chaperone complex"/>
    <property type="evidence" value="ECO:0007669"/>
    <property type="project" value="TreeGrafter"/>
</dbReference>
<evidence type="ECO:0000313" key="10">
    <source>
        <dbReference type="EMBL" id="JAS10149.1"/>
    </source>
</evidence>
<dbReference type="EMBL" id="GEDC01006718">
    <property type="protein sequence ID" value="JAS30580.1"/>
    <property type="molecule type" value="Transcribed_RNA"/>
</dbReference>
<dbReference type="Gene3D" id="2.60.34.10">
    <property type="entry name" value="Substrate Binding Domain Of DNAk, Chain A, domain 1"/>
    <property type="match status" value="1"/>
</dbReference>
<dbReference type="EMBL" id="GEDC01003827">
    <property type="protein sequence ID" value="JAS33471.1"/>
    <property type="molecule type" value="Transcribed_RNA"/>
</dbReference>
<evidence type="ECO:0000256" key="1">
    <source>
        <dbReference type="ARBA" id="ARBA00004319"/>
    </source>
</evidence>
<evidence type="ECO:0000256" key="6">
    <source>
        <dbReference type="ARBA" id="ARBA00022840"/>
    </source>
</evidence>
<dbReference type="GO" id="GO:0030968">
    <property type="term" value="P:endoplasmic reticulum unfolded protein response"/>
    <property type="evidence" value="ECO:0007669"/>
    <property type="project" value="TreeGrafter"/>
</dbReference>
<organism evidence="11">
    <name type="scientific">Clastoptera arizonana</name>
    <name type="common">Arizona spittle bug</name>
    <dbReference type="NCBI Taxonomy" id="38151"/>
    <lineage>
        <taxon>Eukaryota</taxon>
        <taxon>Metazoa</taxon>
        <taxon>Ecdysozoa</taxon>
        <taxon>Arthropoda</taxon>
        <taxon>Hexapoda</taxon>
        <taxon>Insecta</taxon>
        <taxon>Pterygota</taxon>
        <taxon>Neoptera</taxon>
        <taxon>Paraneoptera</taxon>
        <taxon>Hemiptera</taxon>
        <taxon>Auchenorrhyncha</taxon>
        <taxon>Cercopoidea</taxon>
        <taxon>Clastopteridae</taxon>
        <taxon>Clastoptera</taxon>
    </lineage>
</organism>
<dbReference type="InterPro" id="IPR029047">
    <property type="entry name" value="HSP70_peptide-bd_sf"/>
</dbReference>
<evidence type="ECO:0000313" key="12">
    <source>
        <dbReference type="EMBL" id="JAS18813.1"/>
    </source>
</evidence>
<feature type="compositionally biased region" description="Basic and acidic residues" evidence="9">
    <location>
        <begin position="946"/>
        <end position="967"/>
    </location>
</feature>
<keyword evidence="7" id="KW-0143">Chaperone</keyword>
<dbReference type="Gene3D" id="3.90.640.10">
    <property type="entry name" value="Actin, Chain A, domain 4"/>
    <property type="match status" value="1"/>
</dbReference>
<sequence>MFWRSIVFSIGAIVILQCILKANCIAVMSVDLGSEWMKIAIVSPGVPMEIALNKESKRKTPVCISFRNGERTFGEDAETVGVRFPQNSYRYLLDLLGKHVDNPIVKLYQERFPYYDIVPDPVRGTVVFKHDSDTMYSVEELVGMLLNKAKEFAETSAGQPINEVVLTVPGYFNQAERKAILQAAQLAGLKVLQLINDYTAVSLNYGIFRRKDFNESTQYIMFFDMGASSTTATIASYQMVKTKEKGFTETNPQVSILGVGYDRTLGGLEMQLRLSQYLGKKFNEMKKTTKNVFDNPRSVAKLFKEAGRLKTILSANVDFTAQIEGLIDEIDFKLQVTREEFEGLCKDLFDRIKNPIEQAIKSSGITMDVLNQVILVGAGTRVPAVQDRLLAAVKMDLSKNLNTDEAAVLGAVYKAADLSTGFKVKKFITKDAVILPIQVIFERETEGGVKQVKRMLFNQMNPFPQKKILTFNKHLNDFKFSINYAELDHLPEHEVEMLGPLNITDVSLTGVATALEKNLGPNIDSKGIKAYFLLDDSGILSLSNVELLLEKTVTDEELAAQEESPLSKLGSTISKLFTGPEDALKENLEKPVQDEQEETKEQDTSSDKKESVDESGKGSDDSGQKEDVKKNATSKESVDKKKPKVVVIREPIMVEEINNCVHNMLEDQFKLASSKIDALNEYDAQRNRREGALNALESALFDSKTKLEDEEDYKNAATSAEIESVITLSNQLSEWLDEEGFSADASMFETKLEELKKLTSPIWKRVKEQHERPEAIAALLATLNGSRVFLNTIKNMTENQPTSDPSDPQMFTAIEIETLEKVINETQDWLDKTKAEQDKIPAYEPAKLTLKSLIEKMSILDREVKYLVNKAKIWRPKKKEEPAVKEGAPNETSKQEKDQDEETVKENIIEADTSKKEKEQEEETINEADSGAGEKIIEETEAESEIDTKEYPSETKTVTDEDVHTEL</sequence>
<evidence type="ECO:0000256" key="4">
    <source>
        <dbReference type="ARBA" id="ARBA00022741"/>
    </source>
</evidence>
<dbReference type="PANTHER" id="PTHR45639:SF3">
    <property type="entry name" value="HYPOXIA UP-REGULATED PROTEIN 1"/>
    <property type="match status" value="1"/>
</dbReference>
<evidence type="ECO:0000256" key="2">
    <source>
        <dbReference type="ARBA" id="ARBA00007381"/>
    </source>
</evidence>
<dbReference type="InterPro" id="IPR043129">
    <property type="entry name" value="ATPase_NBD"/>
</dbReference>
<dbReference type="Pfam" id="PF00012">
    <property type="entry name" value="HSP70"/>
    <property type="match status" value="1"/>
</dbReference>
<feature type="region of interest" description="Disordered" evidence="9">
    <location>
        <begin position="580"/>
        <end position="642"/>
    </location>
</feature>
<dbReference type="PANTHER" id="PTHR45639">
    <property type="entry name" value="HSC70CB, ISOFORM G-RELATED"/>
    <property type="match status" value="1"/>
</dbReference>
<comment type="subcellular location">
    <subcellularLocation>
        <location evidence="1">Endoplasmic reticulum lumen</location>
    </subcellularLocation>
</comment>
<dbReference type="InterPro" id="IPR013126">
    <property type="entry name" value="Hsp_70_fam"/>
</dbReference>
<evidence type="ECO:0000256" key="8">
    <source>
        <dbReference type="ARBA" id="ARBA00040503"/>
    </source>
</evidence>
<name>A0A1B6CKK6_9HEMI</name>
<dbReference type="EMBL" id="GEDC01027149">
    <property type="protein sequence ID" value="JAS10149.1"/>
    <property type="molecule type" value="Transcribed_RNA"/>
</dbReference>
<proteinExistence type="inferred from homology"/>
<keyword evidence="4" id="KW-0547">Nucleotide-binding</keyword>
<dbReference type="SUPFAM" id="SSF100934">
    <property type="entry name" value="Heat shock protein 70kD (HSP70), C-terminal subdomain"/>
    <property type="match status" value="1"/>
</dbReference>
<dbReference type="Gene3D" id="3.30.30.30">
    <property type="match status" value="1"/>
</dbReference>
<dbReference type="GO" id="GO:0005788">
    <property type="term" value="C:endoplasmic reticulum lumen"/>
    <property type="evidence" value="ECO:0007669"/>
    <property type="project" value="UniProtKB-SubCell"/>
</dbReference>
<keyword evidence="3" id="KW-0732">Signal</keyword>
<dbReference type="AlphaFoldDB" id="A0A1B6CKK6"/>
<evidence type="ECO:0000256" key="7">
    <source>
        <dbReference type="ARBA" id="ARBA00023186"/>
    </source>
</evidence>
<keyword evidence="6" id="KW-0067">ATP-binding</keyword>
<dbReference type="CDD" id="cd10230">
    <property type="entry name" value="ASKHA_NBD_HSP70_HYOU1"/>
    <property type="match status" value="1"/>
</dbReference>
<evidence type="ECO:0000313" key="14">
    <source>
        <dbReference type="EMBL" id="JAS33471.1"/>
    </source>
</evidence>
<evidence type="ECO:0000313" key="13">
    <source>
        <dbReference type="EMBL" id="JAS30580.1"/>
    </source>
</evidence>
<dbReference type="SUPFAM" id="SSF53067">
    <property type="entry name" value="Actin-like ATPase domain"/>
    <property type="match status" value="2"/>
</dbReference>
<dbReference type="PRINTS" id="PR00301">
    <property type="entry name" value="HEATSHOCK70"/>
</dbReference>
<evidence type="ECO:0000256" key="5">
    <source>
        <dbReference type="ARBA" id="ARBA00022824"/>
    </source>
</evidence>
<dbReference type="EMBL" id="GEDC01023413">
    <property type="protein sequence ID" value="JAS13885.1"/>
    <property type="molecule type" value="Transcribed_RNA"/>
</dbReference>
<comment type="similarity">
    <text evidence="2">Belongs to the heat shock protein 70 family.</text>
</comment>
<feature type="compositionally biased region" description="Basic and acidic residues" evidence="9">
    <location>
        <begin position="582"/>
        <end position="630"/>
    </location>
</feature>
<dbReference type="EMBL" id="GEDC01018485">
    <property type="protein sequence ID" value="JAS18813.1"/>
    <property type="molecule type" value="Transcribed_RNA"/>
</dbReference>
<keyword evidence="5" id="KW-0256">Endoplasmic reticulum</keyword>
<protein>
    <recommendedName>
        <fullName evidence="8">Hypoxia up-regulated protein 1</fullName>
    </recommendedName>
</protein>
<dbReference type="Gene3D" id="3.30.420.40">
    <property type="match status" value="2"/>
</dbReference>
<reference evidence="11" key="1">
    <citation type="submission" date="2015-12" db="EMBL/GenBank/DDBJ databases">
        <title>De novo transcriptome assembly of four potential Pierce s Disease insect vectors from Arizona vineyards.</title>
        <authorList>
            <person name="Tassone E.E."/>
        </authorList>
    </citation>
    <scope>NUCLEOTIDE SEQUENCE</scope>
</reference>
<feature type="region of interest" description="Disordered" evidence="9">
    <location>
        <begin position="877"/>
        <end position="967"/>
    </location>
</feature>
<dbReference type="GO" id="GO:0140662">
    <property type="term" value="F:ATP-dependent protein folding chaperone"/>
    <property type="evidence" value="ECO:0007669"/>
    <property type="project" value="InterPro"/>
</dbReference>
<evidence type="ECO:0000313" key="11">
    <source>
        <dbReference type="EMBL" id="JAS13885.1"/>
    </source>
</evidence>
<evidence type="ECO:0000256" key="3">
    <source>
        <dbReference type="ARBA" id="ARBA00022729"/>
    </source>
</evidence>
<accession>A0A1B6CKK6</accession>
<dbReference type="FunFam" id="3.90.640.10:FF:000012">
    <property type="entry name" value="Hypoxia up-regulated protein 1"/>
    <property type="match status" value="1"/>
</dbReference>
<evidence type="ECO:0000256" key="9">
    <source>
        <dbReference type="SAM" id="MobiDB-lite"/>
    </source>
</evidence>